<feature type="compositionally biased region" description="Basic and acidic residues" evidence="1">
    <location>
        <begin position="33"/>
        <end position="45"/>
    </location>
</feature>
<evidence type="ECO:0000256" key="1">
    <source>
        <dbReference type="SAM" id="MobiDB-lite"/>
    </source>
</evidence>
<dbReference type="AlphaFoldDB" id="A0A540LXZ0"/>
<accession>A0A540LXZ0</accession>
<keyword evidence="3" id="KW-1185">Reference proteome</keyword>
<comment type="caution">
    <text evidence="2">The sequence shown here is derived from an EMBL/GenBank/DDBJ whole genome shotgun (WGS) entry which is preliminary data.</text>
</comment>
<proteinExistence type="predicted"/>
<feature type="compositionally biased region" description="Basic and acidic residues" evidence="1">
    <location>
        <begin position="1"/>
        <end position="26"/>
    </location>
</feature>
<sequence>MRGRDGYREEDGAEEVRGEEKDEKGKGGKKGMRMGEGDGKEEEVAGYRLPRARARGSG</sequence>
<feature type="region of interest" description="Disordered" evidence="1">
    <location>
        <begin position="1"/>
        <end position="58"/>
    </location>
</feature>
<dbReference type="EMBL" id="VIEB01000428">
    <property type="protein sequence ID" value="TQD91199.1"/>
    <property type="molecule type" value="Genomic_DNA"/>
</dbReference>
<gene>
    <name evidence="2" type="ORF">C1H46_023213</name>
</gene>
<name>A0A540LXZ0_MALBA</name>
<evidence type="ECO:0000313" key="2">
    <source>
        <dbReference type="EMBL" id="TQD91199.1"/>
    </source>
</evidence>
<evidence type="ECO:0000313" key="3">
    <source>
        <dbReference type="Proteomes" id="UP000315295"/>
    </source>
</evidence>
<organism evidence="2 3">
    <name type="scientific">Malus baccata</name>
    <name type="common">Siberian crab apple</name>
    <name type="synonym">Pyrus baccata</name>
    <dbReference type="NCBI Taxonomy" id="106549"/>
    <lineage>
        <taxon>Eukaryota</taxon>
        <taxon>Viridiplantae</taxon>
        <taxon>Streptophyta</taxon>
        <taxon>Embryophyta</taxon>
        <taxon>Tracheophyta</taxon>
        <taxon>Spermatophyta</taxon>
        <taxon>Magnoliopsida</taxon>
        <taxon>eudicotyledons</taxon>
        <taxon>Gunneridae</taxon>
        <taxon>Pentapetalae</taxon>
        <taxon>rosids</taxon>
        <taxon>fabids</taxon>
        <taxon>Rosales</taxon>
        <taxon>Rosaceae</taxon>
        <taxon>Amygdaloideae</taxon>
        <taxon>Maleae</taxon>
        <taxon>Malus</taxon>
    </lineage>
</organism>
<protein>
    <submittedName>
        <fullName evidence="2">Uncharacterized protein</fullName>
    </submittedName>
</protein>
<reference evidence="2 3" key="1">
    <citation type="journal article" date="2019" name="G3 (Bethesda)">
        <title>Sequencing of a Wild Apple (Malus baccata) Genome Unravels the Differences Between Cultivated and Wild Apple Species Regarding Disease Resistance and Cold Tolerance.</title>
        <authorList>
            <person name="Chen X."/>
        </authorList>
    </citation>
    <scope>NUCLEOTIDE SEQUENCE [LARGE SCALE GENOMIC DNA]</scope>
    <source>
        <strain evidence="3">cv. Shandingzi</strain>
        <tissue evidence="2">Leaves</tissue>
    </source>
</reference>
<dbReference type="Proteomes" id="UP000315295">
    <property type="component" value="Unassembled WGS sequence"/>
</dbReference>